<proteinExistence type="predicted"/>
<evidence type="ECO:0000313" key="2">
    <source>
        <dbReference type="Proteomes" id="UP000604046"/>
    </source>
</evidence>
<accession>A0A812MXD6</accession>
<name>A0A812MXD6_9DINO</name>
<evidence type="ECO:0000313" key="1">
    <source>
        <dbReference type="EMBL" id="CAE7268560.1"/>
    </source>
</evidence>
<organism evidence="1 2">
    <name type="scientific">Symbiodinium natans</name>
    <dbReference type="NCBI Taxonomy" id="878477"/>
    <lineage>
        <taxon>Eukaryota</taxon>
        <taxon>Sar</taxon>
        <taxon>Alveolata</taxon>
        <taxon>Dinophyceae</taxon>
        <taxon>Suessiales</taxon>
        <taxon>Symbiodiniaceae</taxon>
        <taxon>Symbiodinium</taxon>
    </lineage>
</organism>
<dbReference type="AlphaFoldDB" id="A0A812MXD6"/>
<dbReference type="Proteomes" id="UP000604046">
    <property type="component" value="Unassembled WGS sequence"/>
</dbReference>
<dbReference type="EMBL" id="CAJNDS010001635">
    <property type="protein sequence ID" value="CAE7268560.1"/>
    <property type="molecule type" value="Genomic_DNA"/>
</dbReference>
<gene>
    <name evidence="1" type="ORF">SNAT2548_LOCUS14246</name>
</gene>
<sequence length="135" mass="14590">MAPLGPRQSPLRGSKEKDSRDYAWAIASSRGYAHPWDMDFFAAESALRQSANNAWMAPPLPAAVPAAFNNGPSLSGLDQFAFQQSPPLLYTSLTRPAPPEQANSVLQVEEDAAFRVWVQQVPPADTLAAVLDTVP</sequence>
<comment type="caution">
    <text evidence="1">The sequence shown here is derived from an EMBL/GenBank/DDBJ whole genome shotgun (WGS) entry which is preliminary data.</text>
</comment>
<protein>
    <submittedName>
        <fullName evidence="1">Uncharacterized protein</fullName>
    </submittedName>
</protein>
<reference evidence="1" key="1">
    <citation type="submission" date="2021-02" db="EMBL/GenBank/DDBJ databases">
        <authorList>
            <person name="Dougan E. K."/>
            <person name="Rhodes N."/>
            <person name="Thang M."/>
            <person name="Chan C."/>
        </authorList>
    </citation>
    <scope>NUCLEOTIDE SEQUENCE</scope>
</reference>
<keyword evidence="2" id="KW-1185">Reference proteome</keyword>